<accession>A0A914LWJ1</accession>
<dbReference type="GO" id="GO:0008270">
    <property type="term" value="F:zinc ion binding"/>
    <property type="evidence" value="ECO:0007669"/>
    <property type="project" value="UniProtKB-KW"/>
</dbReference>
<evidence type="ECO:0000256" key="2">
    <source>
        <dbReference type="ARBA" id="ARBA00022833"/>
    </source>
</evidence>
<evidence type="ECO:0000259" key="4">
    <source>
        <dbReference type="PROSITE" id="PS50089"/>
    </source>
</evidence>
<evidence type="ECO:0000313" key="6">
    <source>
        <dbReference type="WBParaSite" id="Minc3s00866g18249"/>
    </source>
</evidence>
<dbReference type="InterPro" id="IPR013083">
    <property type="entry name" value="Znf_RING/FYVE/PHD"/>
</dbReference>
<dbReference type="SMART" id="SM00184">
    <property type="entry name" value="RING"/>
    <property type="match status" value="1"/>
</dbReference>
<reference evidence="6" key="1">
    <citation type="submission" date="2022-11" db="UniProtKB">
        <authorList>
            <consortium name="WormBaseParasite"/>
        </authorList>
    </citation>
    <scope>IDENTIFICATION</scope>
</reference>
<keyword evidence="2" id="KW-0862">Zinc</keyword>
<dbReference type="Proteomes" id="UP000887563">
    <property type="component" value="Unplaced"/>
</dbReference>
<evidence type="ECO:0000256" key="3">
    <source>
        <dbReference type="PROSITE-ProRule" id="PRU00175"/>
    </source>
</evidence>
<dbReference type="Gene3D" id="3.30.40.10">
    <property type="entry name" value="Zinc/RING finger domain, C3HC4 (zinc finger)"/>
    <property type="match status" value="1"/>
</dbReference>
<dbReference type="SUPFAM" id="SSF57850">
    <property type="entry name" value="RING/U-box"/>
    <property type="match status" value="1"/>
</dbReference>
<keyword evidence="1 3" id="KW-0863">Zinc-finger</keyword>
<dbReference type="WBParaSite" id="Minc3s00866g18249">
    <property type="protein sequence ID" value="Minc3s00866g18249"/>
    <property type="gene ID" value="Minc3s00866g18249"/>
</dbReference>
<sequence>MGLGRCVICNTHFRPDNVHISLNCHHKYHQICITRWIEGGAPHCPQCRAPATLDDINQLI</sequence>
<dbReference type="AlphaFoldDB" id="A0A914LWJ1"/>
<evidence type="ECO:0000256" key="1">
    <source>
        <dbReference type="ARBA" id="ARBA00022771"/>
    </source>
</evidence>
<feature type="domain" description="RING-type" evidence="4">
    <location>
        <begin position="6"/>
        <end position="48"/>
    </location>
</feature>
<keyword evidence="5" id="KW-1185">Reference proteome</keyword>
<dbReference type="PROSITE" id="PS50089">
    <property type="entry name" value="ZF_RING_2"/>
    <property type="match status" value="1"/>
</dbReference>
<evidence type="ECO:0000313" key="5">
    <source>
        <dbReference type="Proteomes" id="UP000887563"/>
    </source>
</evidence>
<protein>
    <submittedName>
        <fullName evidence="6">RING-type domain-containing protein</fullName>
    </submittedName>
</protein>
<name>A0A914LWJ1_MELIC</name>
<dbReference type="InterPro" id="IPR001841">
    <property type="entry name" value="Znf_RING"/>
</dbReference>
<organism evidence="5 6">
    <name type="scientific">Meloidogyne incognita</name>
    <name type="common">Southern root-knot nematode worm</name>
    <name type="synonym">Oxyuris incognita</name>
    <dbReference type="NCBI Taxonomy" id="6306"/>
    <lineage>
        <taxon>Eukaryota</taxon>
        <taxon>Metazoa</taxon>
        <taxon>Ecdysozoa</taxon>
        <taxon>Nematoda</taxon>
        <taxon>Chromadorea</taxon>
        <taxon>Rhabditida</taxon>
        <taxon>Tylenchina</taxon>
        <taxon>Tylenchomorpha</taxon>
        <taxon>Tylenchoidea</taxon>
        <taxon>Meloidogynidae</taxon>
        <taxon>Meloidogyninae</taxon>
        <taxon>Meloidogyne</taxon>
        <taxon>Meloidogyne incognita group</taxon>
    </lineage>
</organism>
<dbReference type="Pfam" id="PF13639">
    <property type="entry name" value="zf-RING_2"/>
    <property type="match status" value="1"/>
</dbReference>
<keyword evidence="1 3" id="KW-0479">Metal-binding</keyword>
<proteinExistence type="predicted"/>